<dbReference type="RefSeq" id="WP_318063504.1">
    <property type="nucleotide sequence ID" value="NZ_JAWONS010000109.1"/>
</dbReference>
<dbReference type="PANTHER" id="PTHR43531">
    <property type="entry name" value="PROTEIN ICFG"/>
    <property type="match status" value="1"/>
</dbReference>
<name>A0ABU4GHZ7_9CLOT</name>
<comment type="caution">
    <text evidence="12">The sequence shown here is derived from an EMBL/GenBank/DDBJ whole genome shotgun (WGS) entry which is preliminary data.</text>
</comment>
<comment type="subcellular location">
    <subcellularLocation>
        <location evidence="1">Cell membrane</location>
        <topology evidence="1">Multi-pass membrane protein</topology>
    </subcellularLocation>
</comment>
<evidence type="ECO:0000259" key="10">
    <source>
        <dbReference type="PROSITE" id="PS50111"/>
    </source>
</evidence>
<proteinExistence type="inferred from homology"/>
<dbReference type="Pfam" id="PF00672">
    <property type="entry name" value="HAMP"/>
    <property type="match status" value="1"/>
</dbReference>
<dbReference type="EMBL" id="JAWONS010000109">
    <property type="protein sequence ID" value="MDW2797249.1"/>
    <property type="molecule type" value="Genomic_DNA"/>
</dbReference>
<feature type="transmembrane region" description="Helical" evidence="9">
    <location>
        <begin position="22"/>
        <end position="44"/>
    </location>
</feature>
<protein>
    <submittedName>
        <fullName evidence="12">Methyl-accepting chemotaxis protein</fullName>
    </submittedName>
</protein>
<dbReference type="CDD" id="cd06225">
    <property type="entry name" value="HAMP"/>
    <property type="match status" value="1"/>
</dbReference>
<accession>A0ABU4GHZ7</accession>
<dbReference type="Gene3D" id="6.10.340.10">
    <property type="match status" value="1"/>
</dbReference>
<organism evidence="12 13">
    <name type="scientific">Clostridium boliviensis</name>
    <dbReference type="NCBI Taxonomy" id="318465"/>
    <lineage>
        <taxon>Bacteria</taxon>
        <taxon>Bacillati</taxon>
        <taxon>Bacillota</taxon>
        <taxon>Clostridia</taxon>
        <taxon>Eubacteriales</taxon>
        <taxon>Clostridiaceae</taxon>
        <taxon>Clostridium</taxon>
    </lineage>
</organism>
<evidence type="ECO:0000256" key="5">
    <source>
        <dbReference type="ARBA" id="ARBA00022989"/>
    </source>
</evidence>
<dbReference type="InterPro" id="IPR003660">
    <property type="entry name" value="HAMP_dom"/>
</dbReference>
<reference evidence="12 13" key="1">
    <citation type="submission" date="2023-10" db="EMBL/GenBank/DDBJ databases">
        <title>A novel Glycoside Hydrolase 43-Like Enzyme from Clostrdium boliviensis is an Endo-xylanase, and a Candidate for Xylooligosaccharides Production from Different Xylan Substrates.</title>
        <authorList>
            <person name="Alvarez M.T."/>
            <person name="Rocabado-Villegas L.R."/>
            <person name="Salas-Veizaga D.M."/>
            <person name="Linares-Pasten J.A."/>
            <person name="Gudmundsdottir E.E."/>
            <person name="Hreggvidsson G.O."/>
            <person name="Adlercreutz P."/>
            <person name="Nordberg Karlsson E."/>
        </authorList>
    </citation>
    <scope>NUCLEOTIDE SEQUENCE [LARGE SCALE GENOMIC DNA]</scope>
    <source>
        <strain evidence="12 13">E-1</strain>
    </source>
</reference>
<keyword evidence="13" id="KW-1185">Reference proteome</keyword>
<feature type="transmembrane region" description="Helical" evidence="9">
    <location>
        <begin position="346"/>
        <end position="368"/>
    </location>
</feature>
<sequence>MWKRLDKKKKIRVKSRVKFTHLSTRIACMAGIMLVVVFGILIGITSRMTKRAMQQSAFGELKTLASENGKDIQQIFDTAQQVSNRITYYLENSSDNRKLMLDLRIKAGNTAEPFYKSRVSDKVTLDTNGMRIEDYMASTIRSSIMYSEDIKGISILFEQYGLSSAARSYGIHAGQDGNVTSSGNYEDYSIKDYYQKALETGQRVITEPYESNGEMIITMAVPVIVNGRTLCVVSVDVGLDRFSQAKTAASYPSMYTFILNEAGTIISESTGKGLAGTNVSDFVTTQSCKDGIKAGAAAGEAFHVIDGNKKGEVYYFFEPIQLNGAIWYSVTAVNARDMNREAERMATLMAVISVAAMIMILFMITVVITKQLKPLHKLSEAAEQIADGNLSGFSGVDSGDEIGQTAQSFERMSSNLKTIIDRISLALHEIAENHLDLDVDMGLSGDFFKLEEAVKKITLNLNAVMYEVNQSAGQVAASSGQVAEGSQVLADGADTQEKTVELLSGSVNHVSGNIKKLAEKAGEVSFQVQQTGTEVVNCDMSMQNLSKAMDQIRISSGEIEKIIKVIEDIAFQTNILALNAAIEAARAGEFGKGFAVVAGEVRNLAAKSTEAAKNTTDLIQSSMTAVENGNSLLDETVQSMMRVLEDSAMAVEAVDSISAAAGKEARAVEEITKELDRISLAVRNNSATAEESAVSSQELSRQAQLMRELVERFRLRKE</sequence>
<evidence type="ECO:0000313" key="13">
    <source>
        <dbReference type="Proteomes" id="UP001276854"/>
    </source>
</evidence>
<evidence type="ECO:0000256" key="6">
    <source>
        <dbReference type="ARBA" id="ARBA00023136"/>
    </source>
</evidence>
<dbReference type="PROSITE" id="PS50885">
    <property type="entry name" value="HAMP"/>
    <property type="match status" value="1"/>
</dbReference>
<dbReference type="Proteomes" id="UP001276854">
    <property type="component" value="Unassembled WGS sequence"/>
</dbReference>
<evidence type="ECO:0000256" key="3">
    <source>
        <dbReference type="ARBA" id="ARBA00022500"/>
    </source>
</evidence>
<keyword evidence="2" id="KW-1003">Cell membrane</keyword>
<dbReference type="InterPro" id="IPR051310">
    <property type="entry name" value="MCP_chemotaxis"/>
</dbReference>
<evidence type="ECO:0000256" key="9">
    <source>
        <dbReference type="SAM" id="Phobius"/>
    </source>
</evidence>
<evidence type="ECO:0000256" key="7">
    <source>
        <dbReference type="ARBA" id="ARBA00029447"/>
    </source>
</evidence>
<dbReference type="CDD" id="cd12913">
    <property type="entry name" value="PDC1_MCP_like"/>
    <property type="match status" value="1"/>
</dbReference>
<keyword evidence="5 9" id="KW-1133">Transmembrane helix</keyword>
<comment type="similarity">
    <text evidence="7">Belongs to the methyl-accepting chemotaxis (MCP) protein family.</text>
</comment>
<keyword evidence="4 9" id="KW-0812">Transmembrane</keyword>
<dbReference type="PROSITE" id="PS50111">
    <property type="entry name" value="CHEMOTAXIS_TRANSDUC_2"/>
    <property type="match status" value="1"/>
</dbReference>
<dbReference type="Gene3D" id="1.10.287.950">
    <property type="entry name" value="Methyl-accepting chemotaxis protein"/>
    <property type="match status" value="1"/>
</dbReference>
<evidence type="ECO:0000313" key="12">
    <source>
        <dbReference type="EMBL" id="MDW2797249.1"/>
    </source>
</evidence>
<dbReference type="PANTHER" id="PTHR43531:SF11">
    <property type="entry name" value="METHYL-ACCEPTING CHEMOTAXIS PROTEIN 3"/>
    <property type="match status" value="1"/>
</dbReference>
<feature type="domain" description="HAMP" evidence="11">
    <location>
        <begin position="369"/>
        <end position="421"/>
    </location>
</feature>
<dbReference type="SUPFAM" id="SSF58104">
    <property type="entry name" value="Methyl-accepting chemotaxis protein (MCP) signaling domain"/>
    <property type="match status" value="1"/>
</dbReference>
<gene>
    <name evidence="12" type="ORF">RZO55_06630</name>
</gene>
<keyword evidence="8" id="KW-0807">Transducer</keyword>
<keyword evidence="3" id="KW-0145">Chemotaxis</keyword>
<dbReference type="InterPro" id="IPR004089">
    <property type="entry name" value="MCPsignal_dom"/>
</dbReference>
<evidence type="ECO:0000256" key="4">
    <source>
        <dbReference type="ARBA" id="ARBA00022692"/>
    </source>
</evidence>
<evidence type="ECO:0000256" key="1">
    <source>
        <dbReference type="ARBA" id="ARBA00004651"/>
    </source>
</evidence>
<keyword evidence="6 9" id="KW-0472">Membrane</keyword>
<dbReference type="InterPro" id="IPR033479">
    <property type="entry name" value="dCache_1"/>
</dbReference>
<dbReference type="Pfam" id="PF02743">
    <property type="entry name" value="dCache_1"/>
    <property type="match status" value="1"/>
</dbReference>
<evidence type="ECO:0000259" key="11">
    <source>
        <dbReference type="PROSITE" id="PS50885"/>
    </source>
</evidence>
<evidence type="ECO:0000256" key="2">
    <source>
        <dbReference type="ARBA" id="ARBA00022475"/>
    </source>
</evidence>
<dbReference type="SMART" id="SM00304">
    <property type="entry name" value="HAMP"/>
    <property type="match status" value="1"/>
</dbReference>
<evidence type="ECO:0000256" key="8">
    <source>
        <dbReference type="PROSITE-ProRule" id="PRU00284"/>
    </source>
</evidence>
<dbReference type="Gene3D" id="3.30.450.20">
    <property type="entry name" value="PAS domain"/>
    <property type="match status" value="2"/>
</dbReference>
<dbReference type="Pfam" id="PF00015">
    <property type="entry name" value="MCPsignal"/>
    <property type="match status" value="1"/>
</dbReference>
<feature type="domain" description="Methyl-accepting transducer" evidence="10">
    <location>
        <begin position="471"/>
        <end position="700"/>
    </location>
</feature>
<dbReference type="SMART" id="SM00283">
    <property type="entry name" value="MA"/>
    <property type="match status" value="1"/>
</dbReference>